<dbReference type="OrthoDB" id="9801669at2"/>
<feature type="domain" description="N-acetyltransferase" evidence="7">
    <location>
        <begin position="17"/>
        <end position="182"/>
    </location>
</feature>
<dbReference type="InterPro" id="IPR000182">
    <property type="entry name" value="GNAT_dom"/>
</dbReference>
<sequence>MKRVSTPTQAYEVDEDIVIRTAEPTDGKLISDYFIANRAHLKPWEPKREDAFYSEAGWTQRLVKLNELHRMGLGYYLIILDKETNEMLGTVSFSNVSRFPFHACNLGYSLADSAQGRGVMTRAVKMAVNYMFKIQNMHRIMASYMPRNKRSESVLERAGFVKEGFAEKYLLIDGQWEDHNLTSIVNPHWKDV</sequence>
<dbReference type="InterPro" id="IPR051531">
    <property type="entry name" value="N-acetyltransferase"/>
</dbReference>
<dbReference type="FunFam" id="3.40.630.30:FF:000005">
    <property type="entry name" value="Ribosomal protein alanine acetyltransferase"/>
    <property type="match status" value="1"/>
</dbReference>
<organism evidence="8 9">
    <name type="scientific">Vibrio ouci</name>
    <dbReference type="NCBI Taxonomy" id="2499078"/>
    <lineage>
        <taxon>Bacteria</taxon>
        <taxon>Pseudomonadati</taxon>
        <taxon>Pseudomonadota</taxon>
        <taxon>Gammaproteobacteria</taxon>
        <taxon>Vibrionales</taxon>
        <taxon>Vibrionaceae</taxon>
        <taxon>Vibrio</taxon>
    </lineage>
</organism>
<keyword evidence="8" id="KW-0689">Ribosomal protein</keyword>
<comment type="catalytic activity">
    <reaction evidence="5">
        <text>N-terminal L-alanyl-[ribosomal protein uS5] + acetyl-CoA = N-terminal N(alpha)-acetyl-L-alanyl-[ribosomal protein uS5] + CoA + H(+)</text>
        <dbReference type="Rhea" id="RHEA:43752"/>
        <dbReference type="Rhea" id="RHEA-COMP:10672"/>
        <dbReference type="Rhea" id="RHEA-COMP:10673"/>
        <dbReference type="ChEBI" id="CHEBI:15378"/>
        <dbReference type="ChEBI" id="CHEBI:57287"/>
        <dbReference type="ChEBI" id="CHEBI:57288"/>
        <dbReference type="ChEBI" id="CHEBI:64718"/>
        <dbReference type="ChEBI" id="CHEBI:83683"/>
        <dbReference type="EC" id="2.3.1.267"/>
    </reaction>
</comment>
<accession>A0A4Y8WL61</accession>
<dbReference type="Pfam" id="PF13302">
    <property type="entry name" value="Acetyltransf_3"/>
    <property type="match status" value="1"/>
</dbReference>
<evidence type="ECO:0000256" key="6">
    <source>
        <dbReference type="ARBA" id="ARBA00074015"/>
    </source>
</evidence>
<evidence type="ECO:0000256" key="2">
    <source>
        <dbReference type="ARBA" id="ARBA00023315"/>
    </source>
</evidence>
<dbReference type="PANTHER" id="PTHR43792:SF8">
    <property type="entry name" value="[RIBOSOMAL PROTEIN US5]-ALANINE N-ACETYLTRANSFERASE"/>
    <property type="match status" value="1"/>
</dbReference>
<dbReference type="PROSITE" id="PS51186">
    <property type="entry name" value="GNAT"/>
    <property type="match status" value="1"/>
</dbReference>
<comment type="similarity">
    <text evidence="3">Belongs to the acetyltransferase family. RimJ subfamily.</text>
</comment>
<evidence type="ECO:0000256" key="5">
    <source>
        <dbReference type="ARBA" id="ARBA00048922"/>
    </source>
</evidence>
<dbReference type="EC" id="2.3.1.267" evidence="4"/>
<dbReference type="EMBL" id="SATR01000001">
    <property type="protein sequence ID" value="TFH93436.1"/>
    <property type="molecule type" value="Genomic_DNA"/>
</dbReference>
<keyword evidence="2" id="KW-0012">Acyltransferase</keyword>
<keyword evidence="9" id="KW-1185">Reference proteome</keyword>
<evidence type="ECO:0000313" key="9">
    <source>
        <dbReference type="Proteomes" id="UP000297753"/>
    </source>
</evidence>
<evidence type="ECO:0000256" key="1">
    <source>
        <dbReference type="ARBA" id="ARBA00022679"/>
    </source>
</evidence>
<evidence type="ECO:0000256" key="4">
    <source>
        <dbReference type="ARBA" id="ARBA00039124"/>
    </source>
</evidence>
<dbReference type="InterPro" id="IPR016181">
    <property type="entry name" value="Acyl_CoA_acyltransferase"/>
</dbReference>
<evidence type="ECO:0000313" key="8">
    <source>
        <dbReference type="EMBL" id="TFH93436.1"/>
    </source>
</evidence>
<protein>
    <recommendedName>
        <fullName evidence="6">[Ribosomal protein uS5]-alanine N-acetyltransferase</fullName>
        <ecNumber evidence="4">2.3.1.267</ecNumber>
    </recommendedName>
</protein>
<dbReference type="GO" id="GO:0005737">
    <property type="term" value="C:cytoplasm"/>
    <property type="evidence" value="ECO:0007669"/>
    <property type="project" value="TreeGrafter"/>
</dbReference>
<dbReference type="RefSeq" id="WP_134833695.1">
    <property type="nucleotide sequence ID" value="NZ_SATR01000001.1"/>
</dbReference>
<evidence type="ECO:0000256" key="3">
    <source>
        <dbReference type="ARBA" id="ARBA00038502"/>
    </source>
</evidence>
<dbReference type="SUPFAM" id="SSF55729">
    <property type="entry name" value="Acyl-CoA N-acyltransferases (Nat)"/>
    <property type="match status" value="1"/>
</dbReference>
<dbReference type="NCBIfam" id="NF008072">
    <property type="entry name" value="PRK10809.1"/>
    <property type="match status" value="1"/>
</dbReference>
<name>A0A4Y8WL61_9VIBR</name>
<keyword evidence="1 8" id="KW-0808">Transferase</keyword>
<dbReference type="AlphaFoldDB" id="A0A4Y8WL61"/>
<dbReference type="Gene3D" id="3.40.630.30">
    <property type="match status" value="1"/>
</dbReference>
<dbReference type="GO" id="GO:0005840">
    <property type="term" value="C:ribosome"/>
    <property type="evidence" value="ECO:0007669"/>
    <property type="project" value="UniProtKB-KW"/>
</dbReference>
<proteinExistence type="inferred from homology"/>
<dbReference type="PANTHER" id="PTHR43792">
    <property type="entry name" value="GNAT FAMILY, PUTATIVE (AFU_ORTHOLOGUE AFUA_3G00765)-RELATED-RELATED"/>
    <property type="match status" value="1"/>
</dbReference>
<dbReference type="Proteomes" id="UP000297753">
    <property type="component" value="Unassembled WGS sequence"/>
</dbReference>
<evidence type="ECO:0000259" key="7">
    <source>
        <dbReference type="PROSITE" id="PS51186"/>
    </source>
</evidence>
<comment type="caution">
    <text evidence="8">The sequence shown here is derived from an EMBL/GenBank/DDBJ whole genome shotgun (WGS) entry which is preliminary data.</text>
</comment>
<dbReference type="GO" id="GO:0008999">
    <property type="term" value="F:protein-N-terminal-alanine acetyltransferase activity"/>
    <property type="evidence" value="ECO:0007669"/>
    <property type="project" value="UniProtKB-EC"/>
</dbReference>
<keyword evidence="8" id="KW-0687">Ribonucleoprotein</keyword>
<reference evidence="8 9" key="1">
    <citation type="submission" date="2019-01" db="EMBL/GenBank/DDBJ databases">
        <title>Vibrio BEI176 sp. nov, a marine bacterium isolated from China: eastern marignal seas.</title>
        <authorList>
            <person name="Li B."/>
        </authorList>
    </citation>
    <scope>NUCLEOTIDE SEQUENCE [LARGE SCALE GENOMIC DNA]</scope>
    <source>
        <strain evidence="8 9">BEI176</strain>
    </source>
</reference>
<gene>
    <name evidence="8" type="ORF">ELS82_00320</name>
</gene>